<dbReference type="PANTHER" id="PTHR34631">
    <property type="match status" value="1"/>
</dbReference>
<dbReference type="Pfam" id="PF01609">
    <property type="entry name" value="DDE_Tnp_1"/>
    <property type="match status" value="1"/>
</dbReference>
<keyword evidence="3" id="KW-1185">Reference proteome</keyword>
<dbReference type="Proteomes" id="UP000219020">
    <property type="component" value="Unassembled WGS sequence"/>
</dbReference>
<dbReference type="InterPro" id="IPR053172">
    <property type="entry name" value="Tn903_transposase"/>
</dbReference>
<feature type="domain" description="Transposase IS4-like" evidence="1">
    <location>
        <begin position="6"/>
        <end position="97"/>
    </location>
</feature>
<gene>
    <name evidence="2" type="ORF">BTN49_0545</name>
</gene>
<sequence>MWVISEVLPILLNSLRRKIQQVSADRSYDTRACHHVLKNKEITPCIPPRSNAGYWEKGHSRNEAVKALKEAKLVEWKKNKDYHKRSLAETAMLRYKQLLSPKLILRN</sequence>
<dbReference type="EMBL" id="NBYY01000009">
    <property type="protein sequence ID" value="PCS23576.1"/>
    <property type="molecule type" value="Genomic_DNA"/>
</dbReference>
<protein>
    <submittedName>
        <fullName evidence="2">Mobile element protein</fullName>
    </submittedName>
</protein>
<accession>A0A2A5T605</accession>
<evidence type="ECO:0000313" key="2">
    <source>
        <dbReference type="EMBL" id="PCS23576.1"/>
    </source>
</evidence>
<name>A0A2A5T605_9GAMM</name>
<dbReference type="AlphaFoldDB" id="A0A2A5T605"/>
<evidence type="ECO:0000259" key="1">
    <source>
        <dbReference type="Pfam" id="PF01609"/>
    </source>
</evidence>
<dbReference type="GO" id="GO:0004803">
    <property type="term" value="F:transposase activity"/>
    <property type="evidence" value="ECO:0007669"/>
    <property type="project" value="InterPro"/>
</dbReference>
<reference evidence="3" key="1">
    <citation type="submission" date="2017-04" db="EMBL/GenBank/DDBJ databases">
        <title>Genome evolution of the luminous symbionts of deep sea anglerfish.</title>
        <authorList>
            <person name="Hendry T.A."/>
        </authorList>
    </citation>
    <scope>NUCLEOTIDE SEQUENCE [LARGE SCALE GENOMIC DNA]</scope>
</reference>
<dbReference type="InterPro" id="IPR002559">
    <property type="entry name" value="Transposase_11"/>
</dbReference>
<comment type="caution">
    <text evidence="2">The sequence shown here is derived from an EMBL/GenBank/DDBJ whole genome shotgun (WGS) entry which is preliminary data.</text>
</comment>
<evidence type="ECO:0000313" key="3">
    <source>
        <dbReference type="Proteomes" id="UP000219020"/>
    </source>
</evidence>
<organism evidence="2 3">
    <name type="scientific">Candidatus Enterovibrio escicola</name>
    <dbReference type="NCBI Taxonomy" id="1927127"/>
    <lineage>
        <taxon>Bacteria</taxon>
        <taxon>Pseudomonadati</taxon>
        <taxon>Pseudomonadota</taxon>
        <taxon>Gammaproteobacteria</taxon>
        <taxon>Vibrionales</taxon>
        <taxon>Vibrionaceae</taxon>
        <taxon>Enterovibrio</taxon>
    </lineage>
</organism>
<proteinExistence type="predicted"/>
<dbReference type="PANTHER" id="PTHR34631:SF3">
    <property type="entry name" value="ISSOD12 TRANSPOSASE TNPA_ISSOD12"/>
    <property type="match status" value="1"/>
</dbReference>
<dbReference type="GO" id="GO:0006313">
    <property type="term" value="P:DNA transposition"/>
    <property type="evidence" value="ECO:0007669"/>
    <property type="project" value="InterPro"/>
</dbReference>
<dbReference type="GO" id="GO:0003677">
    <property type="term" value="F:DNA binding"/>
    <property type="evidence" value="ECO:0007669"/>
    <property type="project" value="InterPro"/>
</dbReference>